<keyword evidence="1" id="KW-1133">Transmembrane helix</keyword>
<dbReference type="AlphaFoldDB" id="A0AAP2GN71"/>
<gene>
    <name evidence="2" type="ORF">KK062_01420</name>
</gene>
<evidence type="ECO:0000313" key="3">
    <source>
        <dbReference type="Proteomes" id="UP001319080"/>
    </source>
</evidence>
<feature type="transmembrane region" description="Helical" evidence="1">
    <location>
        <begin position="20"/>
        <end position="37"/>
    </location>
</feature>
<name>A0AAP2GN71_9BACT</name>
<dbReference type="Proteomes" id="UP001319080">
    <property type="component" value="Unassembled WGS sequence"/>
</dbReference>
<dbReference type="RefSeq" id="WP_254082446.1">
    <property type="nucleotide sequence ID" value="NZ_JAHESE010000001.1"/>
</dbReference>
<sequence>MSVINSIFNLLRFNRRNWKPVVLCVFAATVFWFFNALNKKYTTNISFPLSFDYVEEDYVAIHPLPRSVRINVTGPGWDLFRRSLGLKVPPLVIPLERPSEIRKIVGSTLPPLFANQLERFEINFVLSDTLRIALEPKGTRWISLALDSPNILFRKGYAITSNATISPDSIFIEGPWKLVMALSEPVYLKLSQRNIDENFSEDVEVKFVNEDLIRRDPPTVAVRFNVDPLTVIKDSITLKIINLPKGARPSLGVHQLPCTLAIPQRFLKSYNHDSVNAVVDLKSFSKGVKRVLPVIQGLPPYSRVLSVDSIVVKF</sequence>
<accession>A0AAP2GN71</accession>
<keyword evidence="1" id="KW-0472">Membrane</keyword>
<keyword evidence="1" id="KW-0812">Transmembrane</keyword>
<keyword evidence="3" id="KW-1185">Reference proteome</keyword>
<dbReference type="EMBL" id="JAHESE010000001">
    <property type="protein sequence ID" value="MBT1706859.1"/>
    <property type="molecule type" value="Genomic_DNA"/>
</dbReference>
<evidence type="ECO:0000313" key="2">
    <source>
        <dbReference type="EMBL" id="MBT1706859.1"/>
    </source>
</evidence>
<evidence type="ECO:0000256" key="1">
    <source>
        <dbReference type="SAM" id="Phobius"/>
    </source>
</evidence>
<evidence type="ECO:0008006" key="4">
    <source>
        <dbReference type="Google" id="ProtNLM"/>
    </source>
</evidence>
<comment type="caution">
    <text evidence="2">The sequence shown here is derived from an EMBL/GenBank/DDBJ whole genome shotgun (WGS) entry which is preliminary data.</text>
</comment>
<protein>
    <recommendedName>
        <fullName evidence="4">YbbR-like domain-containing protein</fullName>
    </recommendedName>
</protein>
<proteinExistence type="predicted"/>
<reference evidence="2 3" key="1">
    <citation type="submission" date="2021-05" db="EMBL/GenBank/DDBJ databases">
        <title>A Polyphasic approach of four new species of the genus Ohtaekwangia: Ohtaekwangia histidinii sp. nov., Ohtaekwangia cretensis sp. nov., Ohtaekwangia indiensis sp. nov., Ohtaekwangia reichenbachii sp. nov. from diverse environment.</title>
        <authorList>
            <person name="Octaviana S."/>
        </authorList>
    </citation>
    <scope>NUCLEOTIDE SEQUENCE [LARGE SCALE GENOMIC DNA]</scope>
    <source>
        <strain evidence="2 3">PWU5</strain>
    </source>
</reference>
<organism evidence="2 3">
    <name type="scientific">Dawidia cretensis</name>
    <dbReference type="NCBI Taxonomy" id="2782350"/>
    <lineage>
        <taxon>Bacteria</taxon>
        <taxon>Pseudomonadati</taxon>
        <taxon>Bacteroidota</taxon>
        <taxon>Cytophagia</taxon>
        <taxon>Cytophagales</taxon>
        <taxon>Chryseotaleaceae</taxon>
        <taxon>Dawidia</taxon>
    </lineage>
</organism>